<organism evidence="1 2">
    <name type="scientific">Butyribacter intestini</name>
    <dbReference type="NCBI Taxonomy" id="1703332"/>
    <lineage>
        <taxon>Bacteria</taxon>
        <taxon>Bacillati</taxon>
        <taxon>Bacillota</taxon>
        <taxon>Clostridia</taxon>
        <taxon>Lachnospirales</taxon>
        <taxon>Lachnospiraceae</taxon>
        <taxon>Butyribacter</taxon>
    </lineage>
</organism>
<dbReference type="RefSeq" id="WP_022014314.1">
    <property type="nucleotide sequence ID" value="NZ_DBGBRS010000010.1"/>
</dbReference>
<name>A0AAW3JXI9_9FIRM</name>
<protein>
    <recommendedName>
        <fullName evidence="3">DUF2225 domain-containing protein</fullName>
    </recommendedName>
</protein>
<dbReference type="Proteomes" id="UP000050833">
    <property type="component" value="Unassembled WGS sequence"/>
</dbReference>
<evidence type="ECO:0000313" key="2">
    <source>
        <dbReference type="Proteomes" id="UP000050833"/>
    </source>
</evidence>
<dbReference type="EMBL" id="LLKB01000001">
    <property type="protein sequence ID" value="KQC86681.1"/>
    <property type="molecule type" value="Genomic_DNA"/>
</dbReference>
<accession>A0AAW3JXI9</accession>
<keyword evidence="2" id="KW-1185">Reference proteome</keyword>
<proteinExistence type="predicted"/>
<sequence length="289" mass="32742">MGLFSGLEKIGLGKLDKLEIFEEDSKKNAAKPGQPGTAATQKHKVTEEDLLFDKSYTCPVCDNEFHSKMIRTGKVKLLSADTDLRPKYQLVDSLKYDALVCPECGYASLSRFFKFMMPAQAKLIRENISKNFSGLPKTGSTYTYDDAILRHQLALANAIVKKAKNSEKAYTCLKMAWLYRGKAETLPKETKDYDKTIKELKKEETELLSKAYDGFMTAFSRESFPMCGMDEMTVTFLVAELARRTGKYEESGRWISKVLTSRNANERIKNKARDIKELLNEDKKKAGIS</sequence>
<comment type="caution">
    <text evidence="1">The sequence shown here is derived from an EMBL/GenBank/DDBJ whole genome shotgun (WGS) entry which is preliminary data.</text>
</comment>
<evidence type="ECO:0008006" key="3">
    <source>
        <dbReference type="Google" id="ProtNLM"/>
    </source>
</evidence>
<reference evidence="1 2" key="1">
    <citation type="submission" date="2015-10" db="EMBL/GenBank/DDBJ databases">
        <title>Butyribacter intestini gen. nov., sp. nov., a butyric acid-producing bacterium of the family Lachnospiraceae isolated from the human faeces.</title>
        <authorList>
            <person name="Zou Y."/>
            <person name="Xue W."/>
            <person name="Luo G."/>
            <person name="Lv M."/>
        </authorList>
    </citation>
    <scope>NUCLEOTIDE SEQUENCE [LARGE SCALE GENOMIC DNA]</scope>
    <source>
        <strain evidence="1 2">TF01-11</strain>
    </source>
</reference>
<dbReference type="InterPro" id="IPR018708">
    <property type="entry name" value="DUF2225"/>
</dbReference>
<dbReference type="AlphaFoldDB" id="A0AAW3JXI9"/>
<evidence type="ECO:0000313" key="1">
    <source>
        <dbReference type="EMBL" id="KQC86681.1"/>
    </source>
</evidence>
<gene>
    <name evidence="1" type="ORF">APZ18_05820</name>
</gene>
<dbReference type="Pfam" id="PF09986">
    <property type="entry name" value="DUF2225"/>
    <property type="match status" value="1"/>
</dbReference>